<dbReference type="InterPro" id="IPR007568">
    <property type="entry name" value="RTA1"/>
</dbReference>
<dbReference type="GO" id="GO:0005886">
    <property type="term" value="C:plasma membrane"/>
    <property type="evidence" value="ECO:0007669"/>
    <property type="project" value="TreeGrafter"/>
</dbReference>
<evidence type="ECO:0000313" key="6">
    <source>
        <dbReference type="EMBL" id="KAE9382332.1"/>
    </source>
</evidence>
<keyword evidence="2 5" id="KW-0812">Transmembrane</keyword>
<protein>
    <submittedName>
        <fullName evidence="6">Uncharacterized protein</fullName>
    </submittedName>
</protein>
<dbReference type="GO" id="GO:0000324">
    <property type="term" value="C:fungal-type vacuole"/>
    <property type="evidence" value="ECO:0007669"/>
    <property type="project" value="TreeGrafter"/>
</dbReference>
<dbReference type="Proteomes" id="UP000799118">
    <property type="component" value="Unassembled WGS sequence"/>
</dbReference>
<dbReference type="Pfam" id="PF04479">
    <property type="entry name" value="RTA1"/>
    <property type="match status" value="1"/>
</dbReference>
<reference evidence="6" key="1">
    <citation type="journal article" date="2019" name="Environ. Microbiol.">
        <title>Fungal ecological strategies reflected in gene transcription - a case study of two litter decomposers.</title>
        <authorList>
            <person name="Barbi F."/>
            <person name="Kohler A."/>
            <person name="Barry K."/>
            <person name="Baskaran P."/>
            <person name="Daum C."/>
            <person name="Fauchery L."/>
            <person name="Ihrmark K."/>
            <person name="Kuo A."/>
            <person name="LaButti K."/>
            <person name="Lipzen A."/>
            <person name="Morin E."/>
            <person name="Grigoriev I.V."/>
            <person name="Henrissat B."/>
            <person name="Lindahl B."/>
            <person name="Martin F."/>
        </authorList>
    </citation>
    <scope>NUCLEOTIDE SEQUENCE</scope>
    <source>
        <strain evidence="6">JB14</strain>
    </source>
</reference>
<keyword evidence="4 5" id="KW-0472">Membrane</keyword>
<dbReference type="AlphaFoldDB" id="A0A6A4GA33"/>
<dbReference type="PANTHER" id="PTHR31465:SF9">
    <property type="entry name" value="SPHINGOID LONG-CHAIN BASE TRANSPORTER RSB1"/>
    <property type="match status" value="1"/>
</dbReference>
<name>A0A6A4GA33_9AGAR</name>
<keyword evidence="3 5" id="KW-1133">Transmembrane helix</keyword>
<evidence type="ECO:0000256" key="4">
    <source>
        <dbReference type="ARBA" id="ARBA00023136"/>
    </source>
</evidence>
<evidence type="ECO:0000256" key="1">
    <source>
        <dbReference type="ARBA" id="ARBA00004141"/>
    </source>
</evidence>
<proteinExistence type="predicted"/>
<dbReference type="PANTHER" id="PTHR31465">
    <property type="entry name" value="PROTEIN RTA1-RELATED"/>
    <property type="match status" value="1"/>
</dbReference>
<gene>
    <name evidence="6" type="ORF">BT96DRAFT_303105</name>
</gene>
<evidence type="ECO:0000313" key="7">
    <source>
        <dbReference type="Proteomes" id="UP000799118"/>
    </source>
</evidence>
<evidence type="ECO:0000256" key="3">
    <source>
        <dbReference type="ARBA" id="ARBA00022989"/>
    </source>
</evidence>
<evidence type="ECO:0000256" key="5">
    <source>
        <dbReference type="SAM" id="Phobius"/>
    </source>
</evidence>
<keyword evidence="7" id="KW-1185">Reference proteome</keyword>
<comment type="subcellular location">
    <subcellularLocation>
        <location evidence="1">Membrane</location>
        <topology evidence="1">Multi-pass membrane protein</topology>
    </subcellularLocation>
</comment>
<evidence type="ECO:0000256" key="2">
    <source>
        <dbReference type="ARBA" id="ARBA00022692"/>
    </source>
</evidence>
<feature type="transmembrane region" description="Helical" evidence="5">
    <location>
        <begin position="34"/>
        <end position="54"/>
    </location>
</feature>
<feature type="transmembrane region" description="Helical" evidence="5">
    <location>
        <begin position="66"/>
        <end position="87"/>
    </location>
</feature>
<feature type="transmembrane region" description="Helical" evidence="5">
    <location>
        <begin position="99"/>
        <end position="119"/>
    </location>
</feature>
<sequence length="131" mass="14460">MLAIIMLTLFGISTNTYTLVKPFTSAHGGLFPTIVMAGLLEIMAGVLGYGQAYLLASCHHMRCNSLCTVLAPTYLVAGNFIMLGYIINQLGPDYSRLPPRWYAIIFCSFDLISLVVQAIRLELGCDCYREI</sequence>
<dbReference type="OrthoDB" id="3358017at2759"/>
<dbReference type="EMBL" id="ML771748">
    <property type="protein sequence ID" value="KAE9382332.1"/>
    <property type="molecule type" value="Genomic_DNA"/>
</dbReference>
<accession>A0A6A4GA33</accession>
<organism evidence="6 7">
    <name type="scientific">Gymnopus androsaceus JB14</name>
    <dbReference type="NCBI Taxonomy" id="1447944"/>
    <lineage>
        <taxon>Eukaryota</taxon>
        <taxon>Fungi</taxon>
        <taxon>Dikarya</taxon>
        <taxon>Basidiomycota</taxon>
        <taxon>Agaricomycotina</taxon>
        <taxon>Agaricomycetes</taxon>
        <taxon>Agaricomycetidae</taxon>
        <taxon>Agaricales</taxon>
        <taxon>Marasmiineae</taxon>
        <taxon>Omphalotaceae</taxon>
        <taxon>Gymnopus</taxon>
    </lineage>
</organism>